<proteinExistence type="predicted"/>
<keyword evidence="2" id="KW-1185">Reference proteome</keyword>
<feature type="non-terminal residue" evidence="1">
    <location>
        <position position="1"/>
    </location>
</feature>
<dbReference type="Proteomes" id="UP000237105">
    <property type="component" value="Unassembled WGS sequence"/>
</dbReference>
<reference evidence="2" key="1">
    <citation type="submission" date="2016-06" db="EMBL/GenBank/DDBJ databases">
        <title>Parallel loss of symbiosis genes in relatives of nitrogen-fixing non-legume Parasponia.</title>
        <authorList>
            <person name="Van Velzen R."/>
            <person name="Holmer R."/>
            <person name="Bu F."/>
            <person name="Rutten L."/>
            <person name="Van Zeijl A."/>
            <person name="Liu W."/>
            <person name="Santuari L."/>
            <person name="Cao Q."/>
            <person name="Sharma T."/>
            <person name="Shen D."/>
            <person name="Roswanjaya Y."/>
            <person name="Wardhani T."/>
            <person name="Kalhor M.S."/>
            <person name="Jansen J."/>
            <person name="Van den Hoogen J."/>
            <person name="Gungor B."/>
            <person name="Hartog M."/>
            <person name="Hontelez J."/>
            <person name="Verver J."/>
            <person name="Yang W.-C."/>
            <person name="Schijlen E."/>
            <person name="Repin R."/>
            <person name="Schilthuizen M."/>
            <person name="Schranz E."/>
            <person name="Heidstra R."/>
            <person name="Miyata K."/>
            <person name="Fedorova E."/>
            <person name="Kohlen W."/>
            <person name="Bisseling T."/>
            <person name="Smit S."/>
            <person name="Geurts R."/>
        </authorList>
    </citation>
    <scope>NUCLEOTIDE SEQUENCE [LARGE SCALE GENOMIC DNA]</scope>
    <source>
        <strain evidence="2">cv. WU1-14</strain>
    </source>
</reference>
<evidence type="ECO:0000313" key="1">
    <source>
        <dbReference type="EMBL" id="PON59687.1"/>
    </source>
</evidence>
<comment type="caution">
    <text evidence="1">The sequence shown here is derived from an EMBL/GenBank/DDBJ whole genome shotgun (WGS) entry which is preliminary data.</text>
</comment>
<gene>
    <name evidence="1" type="ORF">PanWU01x14_157440</name>
</gene>
<evidence type="ECO:0000313" key="2">
    <source>
        <dbReference type="Proteomes" id="UP000237105"/>
    </source>
</evidence>
<name>A0A2P5CF74_PARAD</name>
<organism evidence="1 2">
    <name type="scientific">Parasponia andersonii</name>
    <name type="common">Sponia andersonii</name>
    <dbReference type="NCBI Taxonomy" id="3476"/>
    <lineage>
        <taxon>Eukaryota</taxon>
        <taxon>Viridiplantae</taxon>
        <taxon>Streptophyta</taxon>
        <taxon>Embryophyta</taxon>
        <taxon>Tracheophyta</taxon>
        <taxon>Spermatophyta</taxon>
        <taxon>Magnoliopsida</taxon>
        <taxon>eudicotyledons</taxon>
        <taxon>Gunneridae</taxon>
        <taxon>Pentapetalae</taxon>
        <taxon>rosids</taxon>
        <taxon>fabids</taxon>
        <taxon>Rosales</taxon>
        <taxon>Cannabaceae</taxon>
        <taxon>Parasponia</taxon>
    </lineage>
</organism>
<dbReference type="EMBL" id="JXTB01000137">
    <property type="protein sequence ID" value="PON59687.1"/>
    <property type="molecule type" value="Genomic_DNA"/>
</dbReference>
<protein>
    <submittedName>
        <fullName evidence="1">Uncharacterized protein</fullName>
    </submittedName>
</protein>
<dbReference type="AlphaFoldDB" id="A0A2P5CF74"/>
<sequence length="55" mass="5831">WLHEGLQTGIVVGSTQFETQAKLDIELRPLSSTLRLSGGTLETQANCSTASLALS</sequence>
<accession>A0A2P5CF74</accession>